<dbReference type="OrthoDB" id="6433782at2759"/>
<evidence type="ECO:0000256" key="5">
    <source>
        <dbReference type="ARBA" id="ARBA00023015"/>
    </source>
</evidence>
<evidence type="ECO:0000256" key="9">
    <source>
        <dbReference type="SAM" id="MobiDB-lite"/>
    </source>
</evidence>
<evidence type="ECO:0000256" key="8">
    <source>
        <dbReference type="PROSITE-ProRule" id="PRU00027"/>
    </source>
</evidence>
<evidence type="ECO:0000313" key="12">
    <source>
        <dbReference type="Proteomes" id="UP000283509"/>
    </source>
</evidence>
<dbReference type="SMART" id="SM00614">
    <property type="entry name" value="ZnF_BED"/>
    <property type="match status" value="2"/>
</dbReference>
<dbReference type="PANTHER" id="PTHR46481">
    <property type="entry name" value="ZINC FINGER BED DOMAIN-CONTAINING PROTEIN 4"/>
    <property type="match status" value="1"/>
</dbReference>
<feature type="region of interest" description="Disordered" evidence="9">
    <location>
        <begin position="297"/>
        <end position="361"/>
    </location>
</feature>
<dbReference type="SUPFAM" id="SSF140996">
    <property type="entry name" value="Hermes dimerisation domain"/>
    <property type="match status" value="1"/>
</dbReference>
<reference evidence="11 12" key="1">
    <citation type="submission" date="2018-04" db="EMBL/GenBank/DDBJ databases">
        <authorList>
            <person name="Zhang X."/>
            <person name="Yuan J."/>
            <person name="Li F."/>
            <person name="Xiang J."/>
        </authorList>
    </citation>
    <scope>NUCLEOTIDE SEQUENCE [LARGE SCALE GENOMIC DNA]</scope>
    <source>
        <tissue evidence="11">Muscle</tissue>
    </source>
</reference>
<keyword evidence="12" id="KW-1185">Reference proteome</keyword>
<feature type="compositionally biased region" description="Low complexity" evidence="9">
    <location>
        <begin position="558"/>
        <end position="581"/>
    </location>
</feature>
<feature type="region of interest" description="Disordered" evidence="9">
    <location>
        <begin position="531"/>
        <end position="583"/>
    </location>
</feature>
<evidence type="ECO:0000256" key="4">
    <source>
        <dbReference type="ARBA" id="ARBA00022833"/>
    </source>
</evidence>
<evidence type="ECO:0000259" key="10">
    <source>
        <dbReference type="PROSITE" id="PS50808"/>
    </source>
</evidence>
<organism evidence="11 12">
    <name type="scientific">Penaeus vannamei</name>
    <name type="common">Whiteleg shrimp</name>
    <name type="synonym">Litopenaeus vannamei</name>
    <dbReference type="NCBI Taxonomy" id="6689"/>
    <lineage>
        <taxon>Eukaryota</taxon>
        <taxon>Metazoa</taxon>
        <taxon>Ecdysozoa</taxon>
        <taxon>Arthropoda</taxon>
        <taxon>Crustacea</taxon>
        <taxon>Multicrustacea</taxon>
        <taxon>Malacostraca</taxon>
        <taxon>Eumalacostraca</taxon>
        <taxon>Eucarida</taxon>
        <taxon>Decapoda</taxon>
        <taxon>Dendrobranchiata</taxon>
        <taxon>Penaeoidea</taxon>
        <taxon>Penaeidae</taxon>
        <taxon>Penaeus</taxon>
    </lineage>
</organism>
<dbReference type="GO" id="GO:0005634">
    <property type="term" value="C:nucleus"/>
    <property type="evidence" value="ECO:0007669"/>
    <property type="project" value="UniProtKB-SubCell"/>
</dbReference>
<feature type="domain" description="BED-type" evidence="10">
    <location>
        <begin position="478"/>
        <end position="542"/>
    </location>
</feature>
<sequence>MTTACRRPADPASPHQREESTTTTIRPGTTHTFSLTLVGLLAPGWPDHHHRPPLFMGLHSSAIYVTHLSGVHIRCWRVSPFYVCTHSSAGATNALIVGDSGSSPSVASFPNALCRDGSRAKVRSSQRARYPQTDLFFRACDRDTFYSTLTHAHLPEPVVCLAWASANMTEVVDKTLIERLILEHSDRLELEINQKARADAWKFYYRVRVDHVIRPFAVCKVCFRVLHCDSRSGTASLLRHPCNPLSERSPVNRAVKLSAKLNLPADTAAAALKGEIKSENFISETNVKEDVISLKNEHPLHSDGGSARSSPVSLTTTASRSSPTSTGSPPTAAQPTTTSSGSASAGCRKRKAGTPPPSFPIDLRFLQLPLEAKRARLEVAVQEASAQEVRSRSPGSPSEASSSSWGRARVKKECADTSDGAVPEDLRGSASPSRYGGGRVRGGDDEDGGGLTKEAVQQLVSSCSSRVTLGEKDAAGSHYISDVWSRFSVVFVDGVIRPFAACKTCHKVVTYTKYSGTGGLLRHRCSATDINSRPHDDALPPSGADPRLGDSPPPTVRAHSPAPAHAAQPGSPQGSPLSLSLRNDIDDSRPLADELAMAPTAAMAGVARALLRYMCQDLVSSSVLDSSAFQRLVWTVLNLGAAHGTFREEEPLPSARQLLNTFLSPMAGNSRSLIARAVLDQTNLCLSLHHERDLNLLTGAIHFITPKFELRSYGLGAHRLSENETEEEALMALMEDFFSDALVPSAMRDKHVTVVSDRGTPSEPGVVGVRCLWHATEAALEALIDESSYRQICDDVASILSFLADSGVASVTGCGLKPHEVRRWDALLHALNFITAHHDELCVVLAGSEGGGALLGERRTYQEVAELLSGVRRCLLTVRDPLRPTLNQAVLCRAKLLQLCAASSSSLPLQQLKQHLGKSLADALKLTPLHHVASFLDPRCKSLKVLSETEKTEVHRHVLEMMKSVAVTEANSGVLNLKTTRRQYNNSHNAGNDTNNAHEAHPFREYMDNPAPDTSVSDSEEIMAYVNMKVHLDDDDILGWWSGTSASGLSTLRLLARKILAVPATCAYAHDLCVDARQARQKMGLADDTHLNDVLHMKYNMS</sequence>
<dbReference type="InterPro" id="IPR003656">
    <property type="entry name" value="Znf_BED"/>
</dbReference>
<reference evidence="11 12" key="2">
    <citation type="submission" date="2019-01" db="EMBL/GenBank/DDBJ databases">
        <title>The decoding of complex shrimp genome reveals the adaptation for benthos swimmer, frequently molting mechanism and breeding impact on genome.</title>
        <authorList>
            <person name="Sun Y."/>
            <person name="Gao Y."/>
            <person name="Yu Y."/>
        </authorList>
    </citation>
    <scope>NUCLEOTIDE SEQUENCE [LARGE SCALE GENOMIC DNA]</scope>
    <source>
        <tissue evidence="11">Muscle</tissue>
    </source>
</reference>
<dbReference type="GO" id="GO:0008270">
    <property type="term" value="F:zinc ion binding"/>
    <property type="evidence" value="ECO:0007669"/>
    <property type="project" value="UniProtKB-KW"/>
</dbReference>
<evidence type="ECO:0000256" key="1">
    <source>
        <dbReference type="ARBA" id="ARBA00004123"/>
    </source>
</evidence>
<dbReference type="Proteomes" id="UP000283509">
    <property type="component" value="Unassembled WGS sequence"/>
</dbReference>
<protein>
    <recommendedName>
        <fullName evidence="10">BED-type domain-containing protein</fullName>
    </recommendedName>
</protein>
<evidence type="ECO:0000256" key="3">
    <source>
        <dbReference type="ARBA" id="ARBA00022771"/>
    </source>
</evidence>
<feature type="compositionally biased region" description="Low complexity" evidence="9">
    <location>
        <begin position="392"/>
        <end position="407"/>
    </location>
</feature>
<dbReference type="InterPro" id="IPR012337">
    <property type="entry name" value="RNaseH-like_sf"/>
</dbReference>
<dbReference type="GO" id="GO:0003677">
    <property type="term" value="F:DNA binding"/>
    <property type="evidence" value="ECO:0007669"/>
    <property type="project" value="InterPro"/>
</dbReference>
<keyword evidence="6" id="KW-0804">Transcription</keyword>
<keyword evidence="5" id="KW-0805">Transcription regulation</keyword>
<dbReference type="InterPro" id="IPR052035">
    <property type="entry name" value="ZnF_BED_domain_contain"/>
</dbReference>
<evidence type="ECO:0000256" key="7">
    <source>
        <dbReference type="ARBA" id="ARBA00023242"/>
    </source>
</evidence>
<gene>
    <name evidence="11" type="ORF">C7M84_001452</name>
</gene>
<feature type="compositionally biased region" description="Low complexity" evidence="9">
    <location>
        <begin position="315"/>
        <end position="346"/>
    </location>
</feature>
<dbReference type="PROSITE" id="PS50808">
    <property type="entry name" value="ZF_BED"/>
    <property type="match status" value="1"/>
</dbReference>
<feature type="region of interest" description="Disordered" evidence="9">
    <location>
        <begin position="1"/>
        <end position="28"/>
    </location>
</feature>
<dbReference type="AlphaFoldDB" id="A0A423TTP0"/>
<comment type="caution">
    <text evidence="11">The sequence shown here is derived from an EMBL/GenBank/DDBJ whole genome shotgun (WGS) entry which is preliminary data.</text>
</comment>
<keyword evidence="7" id="KW-0539">Nucleus</keyword>
<evidence type="ECO:0000313" key="11">
    <source>
        <dbReference type="EMBL" id="ROT79828.1"/>
    </source>
</evidence>
<evidence type="ECO:0000256" key="6">
    <source>
        <dbReference type="ARBA" id="ARBA00023163"/>
    </source>
</evidence>
<dbReference type="PANTHER" id="PTHR46481:SF10">
    <property type="entry name" value="ZINC FINGER BED DOMAIN-CONTAINING PROTEIN 39"/>
    <property type="match status" value="1"/>
</dbReference>
<accession>A0A423TTP0</accession>
<dbReference type="SUPFAM" id="SSF53098">
    <property type="entry name" value="Ribonuclease H-like"/>
    <property type="match status" value="1"/>
</dbReference>
<keyword evidence="2" id="KW-0479">Metal-binding</keyword>
<evidence type="ECO:0000256" key="2">
    <source>
        <dbReference type="ARBA" id="ARBA00022723"/>
    </source>
</evidence>
<dbReference type="EMBL" id="QCYY01001185">
    <property type="protein sequence ID" value="ROT79828.1"/>
    <property type="molecule type" value="Genomic_DNA"/>
</dbReference>
<keyword evidence="3 8" id="KW-0863">Zinc-finger</keyword>
<feature type="region of interest" description="Disordered" evidence="9">
    <location>
        <begin position="384"/>
        <end position="451"/>
    </location>
</feature>
<name>A0A423TTP0_PENVA</name>
<proteinExistence type="predicted"/>
<comment type="subcellular location">
    <subcellularLocation>
        <location evidence="1">Nucleus</location>
    </subcellularLocation>
</comment>
<keyword evidence="4" id="KW-0862">Zinc</keyword>